<dbReference type="FunFam" id="2.40.10.10:FF:000068">
    <property type="entry name" value="transmembrane protease serine 2"/>
    <property type="match status" value="1"/>
</dbReference>
<dbReference type="PRINTS" id="PR00722">
    <property type="entry name" value="CHYMOTRYPSIN"/>
</dbReference>
<dbReference type="GO" id="GO:0004252">
    <property type="term" value="F:serine-type endopeptidase activity"/>
    <property type="evidence" value="ECO:0007669"/>
    <property type="project" value="InterPro"/>
</dbReference>
<dbReference type="InterPro" id="IPR043504">
    <property type="entry name" value="Peptidase_S1_PA_chymotrypsin"/>
</dbReference>
<keyword evidence="1" id="KW-1015">Disulfide bond</keyword>
<dbReference type="Pfam" id="PF00089">
    <property type="entry name" value="Trypsin"/>
    <property type="match status" value="1"/>
</dbReference>
<accession>A0A9C6X8M9</accession>
<dbReference type="KEGG" id="foc:127751541"/>
<gene>
    <name evidence="7" type="primary">LOC127751541</name>
</gene>
<evidence type="ECO:0000313" key="6">
    <source>
        <dbReference type="Proteomes" id="UP000504606"/>
    </source>
</evidence>
<keyword evidence="2" id="KW-0378">Hydrolase</keyword>
<evidence type="ECO:0000259" key="5">
    <source>
        <dbReference type="PROSITE" id="PS50240"/>
    </source>
</evidence>
<dbReference type="Gene3D" id="2.40.10.10">
    <property type="entry name" value="Trypsin-like serine proteases"/>
    <property type="match status" value="1"/>
</dbReference>
<feature type="region of interest" description="Disordered" evidence="3">
    <location>
        <begin position="274"/>
        <end position="297"/>
    </location>
</feature>
<dbReference type="RefSeq" id="XP_052131209.1">
    <property type="nucleotide sequence ID" value="XM_052275249.1"/>
</dbReference>
<proteinExistence type="predicted"/>
<dbReference type="PROSITE" id="PS50240">
    <property type="entry name" value="TRYPSIN_DOM"/>
    <property type="match status" value="1"/>
</dbReference>
<organism evidence="6 7">
    <name type="scientific">Frankliniella occidentalis</name>
    <name type="common">Western flower thrips</name>
    <name type="synonym">Euthrips occidentalis</name>
    <dbReference type="NCBI Taxonomy" id="133901"/>
    <lineage>
        <taxon>Eukaryota</taxon>
        <taxon>Metazoa</taxon>
        <taxon>Ecdysozoa</taxon>
        <taxon>Arthropoda</taxon>
        <taxon>Hexapoda</taxon>
        <taxon>Insecta</taxon>
        <taxon>Pterygota</taxon>
        <taxon>Neoptera</taxon>
        <taxon>Paraneoptera</taxon>
        <taxon>Thysanoptera</taxon>
        <taxon>Terebrantia</taxon>
        <taxon>Thripoidea</taxon>
        <taxon>Thripidae</taxon>
        <taxon>Frankliniella</taxon>
    </lineage>
</organism>
<dbReference type="GeneID" id="127751541"/>
<dbReference type="PANTHER" id="PTHR24252">
    <property type="entry name" value="ACROSIN-RELATED"/>
    <property type="match status" value="1"/>
</dbReference>
<keyword evidence="6" id="KW-1185">Reference proteome</keyword>
<dbReference type="OrthoDB" id="10061449at2759"/>
<feature type="chain" id="PRO_5038623422" evidence="4">
    <location>
        <begin position="21"/>
        <end position="341"/>
    </location>
</feature>
<dbReference type="SMART" id="SM00020">
    <property type="entry name" value="Tryp_SPc"/>
    <property type="match status" value="1"/>
</dbReference>
<keyword evidence="4" id="KW-0732">Signal</keyword>
<evidence type="ECO:0000313" key="7">
    <source>
        <dbReference type="RefSeq" id="XP_052131209.1"/>
    </source>
</evidence>
<dbReference type="InterPro" id="IPR033116">
    <property type="entry name" value="TRYPSIN_SER"/>
</dbReference>
<feature type="compositionally biased region" description="Polar residues" evidence="3">
    <location>
        <begin position="274"/>
        <end position="283"/>
    </location>
</feature>
<keyword evidence="2" id="KW-0720">Serine protease</keyword>
<name>A0A9C6X8M9_FRAOC</name>
<dbReference type="InterPro" id="IPR009003">
    <property type="entry name" value="Peptidase_S1_PA"/>
</dbReference>
<dbReference type="PROSITE" id="PS00134">
    <property type="entry name" value="TRYPSIN_HIS"/>
    <property type="match status" value="1"/>
</dbReference>
<evidence type="ECO:0000256" key="4">
    <source>
        <dbReference type="SAM" id="SignalP"/>
    </source>
</evidence>
<dbReference type="GO" id="GO:0006508">
    <property type="term" value="P:proteolysis"/>
    <property type="evidence" value="ECO:0007669"/>
    <property type="project" value="UniProtKB-KW"/>
</dbReference>
<dbReference type="Proteomes" id="UP000504606">
    <property type="component" value="Unplaced"/>
</dbReference>
<dbReference type="InterPro" id="IPR001254">
    <property type="entry name" value="Trypsin_dom"/>
</dbReference>
<evidence type="ECO:0000256" key="2">
    <source>
        <dbReference type="RuleBase" id="RU363034"/>
    </source>
</evidence>
<keyword evidence="2" id="KW-0645">Protease</keyword>
<dbReference type="AlphaFoldDB" id="A0A9C6X8M9"/>
<reference evidence="7" key="1">
    <citation type="submission" date="2025-08" db="UniProtKB">
        <authorList>
            <consortium name="RefSeq"/>
        </authorList>
    </citation>
    <scope>IDENTIFICATION</scope>
    <source>
        <tissue evidence="7">Whole organism</tissue>
    </source>
</reference>
<feature type="domain" description="Peptidase S1" evidence="5">
    <location>
        <begin position="71"/>
        <end position="338"/>
    </location>
</feature>
<dbReference type="InterPro" id="IPR001314">
    <property type="entry name" value="Peptidase_S1A"/>
</dbReference>
<sequence>MSPPASVLLACALCASGALGAALPHALDVSVKEVVLGSTPSPGSPARPSYPFAPVPLGLGHRRFVDIGNQIVDGNNADVNKFPHQVSMQVVMPRWFGTEADPQHICGGTLVAEQWVLTAAHCLYGVPSNARRVEVLLGVSFLSDKGSNAQRIVVSRMLAHGDYVPADDTHSGVGPNDIALLKLFHRAVLAQVGGAPRLAALPTVDVVPGVPGDATLTGWGSTSTDSNSPSYPDGLQRITFPLITYSSCNSFVSRSIPNEPNPLAPSNLCTMDKQNPRASSCSGDSGGPLVQAQPAQPDGSTTVIGVVSWGLKDCGAELFPSVYTRVSAFVGWINAVEAKYQ</sequence>
<feature type="signal peptide" evidence="4">
    <location>
        <begin position="1"/>
        <end position="20"/>
    </location>
</feature>
<evidence type="ECO:0000256" key="3">
    <source>
        <dbReference type="SAM" id="MobiDB-lite"/>
    </source>
</evidence>
<evidence type="ECO:0000256" key="1">
    <source>
        <dbReference type="ARBA" id="ARBA00023157"/>
    </source>
</evidence>
<protein>
    <submittedName>
        <fullName evidence="7">Fibrinolytic enzyme, isozyme C-like</fullName>
    </submittedName>
</protein>
<dbReference type="SUPFAM" id="SSF50494">
    <property type="entry name" value="Trypsin-like serine proteases"/>
    <property type="match status" value="1"/>
</dbReference>
<dbReference type="PANTHER" id="PTHR24252:SF7">
    <property type="entry name" value="HYALIN"/>
    <property type="match status" value="1"/>
</dbReference>
<dbReference type="CDD" id="cd00190">
    <property type="entry name" value="Tryp_SPc"/>
    <property type="match status" value="1"/>
</dbReference>
<dbReference type="InterPro" id="IPR018114">
    <property type="entry name" value="TRYPSIN_HIS"/>
</dbReference>
<dbReference type="PROSITE" id="PS00135">
    <property type="entry name" value="TRYPSIN_SER"/>
    <property type="match status" value="1"/>
</dbReference>